<protein>
    <recommendedName>
        <fullName evidence="4">Transmembrane protein</fullName>
    </recommendedName>
</protein>
<dbReference type="AlphaFoldDB" id="A0A8S1YSI9"/>
<organism evidence="2 3">
    <name type="scientific">Paramecium octaurelia</name>
    <dbReference type="NCBI Taxonomy" id="43137"/>
    <lineage>
        <taxon>Eukaryota</taxon>
        <taxon>Sar</taxon>
        <taxon>Alveolata</taxon>
        <taxon>Ciliophora</taxon>
        <taxon>Intramacronucleata</taxon>
        <taxon>Oligohymenophorea</taxon>
        <taxon>Peniculida</taxon>
        <taxon>Parameciidae</taxon>
        <taxon>Paramecium</taxon>
    </lineage>
</organism>
<evidence type="ECO:0008006" key="4">
    <source>
        <dbReference type="Google" id="ProtNLM"/>
    </source>
</evidence>
<proteinExistence type="predicted"/>
<keyword evidence="3" id="KW-1185">Reference proteome</keyword>
<dbReference type="EMBL" id="CAJJDP010000216">
    <property type="protein sequence ID" value="CAD8215184.1"/>
    <property type="molecule type" value="Genomic_DNA"/>
</dbReference>
<evidence type="ECO:0000256" key="1">
    <source>
        <dbReference type="SAM" id="Phobius"/>
    </source>
</evidence>
<gene>
    <name evidence="2" type="ORF">POCTA_138.1.T2120012</name>
</gene>
<sequence>MRRNSVGEKSRMKRNYKVAGKETEIKLEIRQNPILSLAERKSNQIQKRSQYLNVSPEKIKVNNIKLNSLEMFINILVFFIVTSPQEDITKLLTYARIFATQNNSFSLFLVLLSILIQFQSLDLYAVFQAQYQNKCQTKKVQVENLNALLH</sequence>
<evidence type="ECO:0000313" key="2">
    <source>
        <dbReference type="EMBL" id="CAD8215184.1"/>
    </source>
</evidence>
<evidence type="ECO:0000313" key="3">
    <source>
        <dbReference type="Proteomes" id="UP000683925"/>
    </source>
</evidence>
<keyword evidence="1" id="KW-1133">Transmembrane helix</keyword>
<feature type="transmembrane region" description="Helical" evidence="1">
    <location>
        <begin position="105"/>
        <end position="127"/>
    </location>
</feature>
<reference evidence="2" key="1">
    <citation type="submission" date="2021-01" db="EMBL/GenBank/DDBJ databases">
        <authorList>
            <consortium name="Genoscope - CEA"/>
            <person name="William W."/>
        </authorList>
    </citation>
    <scope>NUCLEOTIDE SEQUENCE</scope>
</reference>
<dbReference type="Proteomes" id="UP000683925">
    <property type="component" value="Unassembled WGS sequence"/>
</dbReference>
<accession>A0A8S1YSI9</accession>
<keyword evidence="1" id="KW-0472">Membrane</keyword>
<comment type="caution">
    <text evidence="2">The sequence shown here is derived from an EMBL/GenBank/DDBJ whole genome shotgun (WGS) entry which is preliminary data.</text>
</comment>
<feature type="transmembrane region" description="Helical" evidence="1">
    <location>
        <begin position="66"/>
        <end position="85"/>
    </location>
</feature>
<name>A0A8S1YSI9_PAROT</name>
<keyword evidence="1" id="KW-0812">Transmembrane</keyword>